<evidence type="ECO:0000256" key="1">
    <source>
        <dbReference type="SAM" id="MobiDB-lite"/>
    </source>
</evidence>
<dbReference type="AlphaFoldDB" id="A0A061QVP0"/>
<gene>
    <name evidence="2" type="ORF">TSPGSL018_23142</name>
</gene>
<accession>A0A061QVP0</accession>
<name>A0A061QVP0_9CHLO</name>
<protein>
    <submittedName>
        <fullName evidence="2">Uncharacterized protein</fullName>
    </submittedName>
</protein>
<feature type="compositionally biased region" description="Polar residues" evidence="1">
    <location>
        <begin position="35"/>
        <end position="50"/>
    </location>
</feature>
<sequence>MPFANASAKLLVRHISLSDTDSSEGETDALENHKNTSGKFSRTVPTTSGQGKPPSRVIPTEAAACLDDDTSSEESSCFVVSTPDKEEKGLKHNKASNSTIRSVSECSTQVSCSTMPCGEFELAMYRLSDGHACFAGE</sequence>
<reference evidence="2" key="1">
    <citation type="submission" date="2014-05" db="EMBL/GenBank/DDBJ databases">
        <title>The transcriptome of the halophilic microalga Tetraselmis sp. GSL018 isolated from the Great Salt Lake, Utah.</title>
        <authorList>
            <person name="Jinkerson R.E."/>
            <person name="D'Adamo S."/>
            <person name="Posewitz M.C."/>
        </authorList>
    </citation>
    <scope>NUCLEOTIDE SEQUENCE</scope>
    <source>
        <strain evidence="2">GSL018</strain>
    </source>
</reference>
<proteinExistence type="predicted"/>
<evidence type="ECO:0000313" key="2">
    <source>
        <dbReference type="EMBL" id="JAC62520.1"/>
    </source>
</evidence>
<dbReference type="EMBL" id="GBEZ01024474">
    <property type="protein sequence ID" value="JAC62520.1"/>
    <property type="molecule type" value="Transcribed_RNA"/>
</dbReference>
<organism evidence="2">
    <name type="scientific">Tetraselmis sp. GSL018</name>
    <dbReference type="NCBI Taxonomy" id="582737"/>
    <lineage>
        <taxon>Eukaryota</taxon>
        <taxon>Viridiplantae</taxon>
        <taxon>Chlorophyta</taxon>
        <taxon>core chlorophytes</taxon>
        <taxon>Chlorodendrophyceae</taxon>
        <taxon>Chlorodendrales</taxon>
        <taxon>Chlorodendraceae</taxon>
        <taxon>Tetraselmis</taxon>
    </lineage>
</organism>
<feature type="region of interest" description="Disordered" evidence="1">
    <location>
        <begin position="18"/>
        <end position="57"/>
    </location>
</feature>